<evidence type="ECO:0000313" key="2">
    <source>
        <dbReference type="Proteomes" id="UP001275084"/>
    </source>
</evidence>
<gene>
    <name evidence="1" type="ORF">B0T25DRAFT_550547</name>
</gene>
<dbReference type="Proteomes" id="UP001275084">
    <property type="component" value="Unassembled WGS sequence"/>
</dbReference>
<keyword evidence="2" id="KW-1185">Reference proteome</keyword>
<dbReference type="EMBL" id="JAUIQD010000006">
    <property type="protein sequence ID" value="KAK3345871.1"/>
    <property type="molecule type" value="Genomic_DNA"/>
</dbReference>
<comment type="caution">
    <text evidence="1">The sequence shown here is derived from an EMBL/GenBank/DDBJ whole genome shotgun (WGS) entry which is preliminary data.</text>
</comment>
<dbReference type="AlphaFoldDB" id="A0AAJ0MA39"/>
<organism evidence="1 2">
    <name type="scientific">Lasiosphaeria hispida</name>
    <dbReference type="NCBI Taxonomy" id="260671"/>
    <lineage>
        <taxon>Eukaryota</taxon>
        <taxon>Fungi</taxon>
        <taxon>Dikarya</taxon>
        <taxon>Ascomycota</taxon>
        <taxon>Pezizomycotina</taxon>
        <taxon>Sordariomycetes</taxon>
        <taxon>Sordariomycetidae</taxon>
        <taxon>Sordariales</taxon>
        <taxon>Lasiosphaeriaceae</taxon>
        <taxon>Lasiosphaeria</taxon>
    </lineage>
</organism>
<sequence>WLLSCYTELRLGQNIRLRCAYPAHGHQSNLLDHGSLIEATLPATIRYAMRLVAALDKKSAWFILTRTSSCYENTAALRDAIHNADSRFDISFTKTDNTVEGHTR</sequence>
<reference evidence="1" key="2">
    <citation type="submission" date="2023-06" db="EMBL/GenBank/DDBJ databases">
        <authorList>
            <consortium name="Lawrence Berkeley National Laboratory"/>
            <person name="Haridas S."/>
            <person name="Hensen N."/>
            <person name="Bonometti L."/>
            <person name="Westerberg I."/>
            <person name="Brannstrom I.O."/>
            <person name="Guillou S."/>
            <person name="Cros-Aarteil S."/>
            <person name="Calhoun S."/>
            <person name="Kuo A."/>
            <person name="Mondo S."/>
            <person name="Pangilinan J."/>
            <person name="Riley R."/>
            <person name="Labutti K."/>
            <person name="Andreopoulos B."/>
            <person name="Lipzen A."/>
            <person name="Chen C."/>
            <person name="Yanf M."/>
            <person name="Daum C."/>
            <person name="Ng V."/>
            <person name="Clum A."/>
            <person name="Steindorff A."/>
            <person name="Ohm R."/>
            <person name="Martin F."/>
            <person name="Silar P."/>
            <person name="Natvig D."/>
            <person name="Lalanne C."/>
            <person name="Gautier V."/>
            <person name="Ament-Velasquez S.L."/>
            <person name="Kruys A."/>
            <person name="Hutchinson M.I."/>
            <person name="Powell A.J."/>
            <person name="Barry K."/>
            <person name="Miller A.N."/>
            <person name="Grigoriev I.V."/>
            <person name="Debuchy R."/>
            <person name="Gladieux P."/>
            <person name="Thoren M.H."/>
            <person name="Johannesson H."/>
        </authorList>
    </citation>
    <scope>NUCLEOTIDE SEQUENCE</scope>
    <source>
        <strain evidence="1">CBS 955.72</strain>
    </source>
</reference>
<feature type="non-terminal residue" evidence="1">
    <location>
        <position position="1"/>
    </location>
</feature>
<proteinExistence type="predicted"/>
<protein>
    <submittedName>
        <fullName evidence="1">Uncharacterized protein</fullName>
    </submittedName>
</protein>
<evidence type="ECO:0000313" key="1">
    <source>
        <dbReference type="EMBL" id="KAK3345871.1"/>
    </source>
</evidence>
<reference evidence="1" key="1">
    <citation type="journal article" date="2023" name="Mol. Phylogenet. Evol.">
        <title>Genome-scale phylogeny and comparative genomics of the fungal order Sordariales.</title>
        <authorList>
            <person name="Hensen N."/>
            <person name="Bonometti L."/>
            <person name="Westerberg I."/>
            <person name="Brannstrom I.O."/>
            <person name="Guillou S."/>
            <person name="Cros-Aarteil S."/>
            <person name="Calhoun S."/>
            <person name="Haridas S."/>
            <person name="Kuo A."/>
            <person name="Mondo S."/>
            <person name="Pangilinan J."/>
            <person name="Riley R."/>
            <person name="LaButti K."/>
            <person name="Andreopoulos B."/>
            <person name="Lipzen A."/>
            <person name="Chen C."/>
            <person name="Yan M."/>
            <person name="Daum C."/>
            <person name="Ng V."/>
            <person name="Clum A."/>
            <person name="Steindorff A."/>
            <person name="Ohm R.A."/>
            <person name="Martin F."/>
            <person name="Silar P."/>
            <person name="Natvig D.O."/>
            <person name="Lalanne C."/>
            <person name="Gautier V."/>
            <person name="Ament-Velasquez S.L."/>
            <person name="Kruys A."/>
            <person name="Hutchinson M.I."/>
            <person name="Powell A.J."/>
            <person name="Barry K."/>
            <person name="Miller A.N."/>
            <person name="Grigoriev I.V."/>
            <person name="Debuchy R."/>
            <person name="Gladieux P."/>
            <person name="Hiltunen Thoren M."/>
            <person name="Johannesson H."/>
        </authorList>
    </citation>
    <scope>NUCLEOTIDE SEQUENCE</scope>
    <source>
        <strain evidence="1">CBS 955.72</strain>
    </source>
</reference>
<name>A0AAJ0MA39_9PEZI</name>
<accession>A0AAJ0MA39</accession>